<dbReference type="Pfam" id="PF14450">
    <property type="entry name" value="FtsA"/>
    <property type="match status" value="1"/>
</dbReference>
<organism evidence="8 9">
    <name type="scientific">Candidatus Sungiibacteriota bacterium</name>
    <dbReference type="NCBI Taxonomy" id="2750080"/>
    <lineage>
        <taxon>Bacteria</taxon>
        <taxon>Candidatus Sungiibacteriota</taxon>
    </lineage>
</organism>
<dbReference type="Proteomes" id="UP000595618">
    <property type="component" value="Chromosome"/>
</dbReference>
<keyword evidence="3 5" id="KW-0472">Membrane</keyword>
<dbReference type="CDD" id="cd24048">
    <property type="entry name" value="ASKHA_NBD_FtsA"/>
    <property type="match status" value="1"/>
</dbReference>
<evidence type="ECO:0000256" key="2">
    <source>
        <dbReference type="ARBA" id="ARBA00022618"/>
    </source>
</evidence>
<proteinExistence type="inferred from homology"/>
<evidence type="ECO:0000256" key="1">
    <source>
        <dbReference type="ARBA" id="ARBA00022475"/>
    </source>
</evidence>
<dbReference type="Gene3D" id="3.30.1490.110">
    <property type="match status" value="1"/>
</dbReference>
<dbReference type="AlphaFoldDB" id="A0A7T5UQB2"/>
<keyword evidence="2 5" id="KW-0132">Cell division</keyword>
<sequence>MARNLIAALDVGTSTVQTVVAEKKKGEETLRILGIGMVPSVGIRRGVVVDLEDAASSIRKSVAEAQRAAGVPVRSVWLNVGGSHISVSSSRGVVAVSRADGEISPEDVRRAIAAAETFIPKNPNKEILHMIPRDFKVDHEAGIKDPVGMHGVRLEVDTLIIECSAPFLKNLFKCVEGAGLRVEDYVFSPLAAADAVLTKRQKELGVMLLDLGGGTASFMIFEEGVPIHAGVIPIGGNHITNDVAIGFRTHVDVAERIKTTHGSCLPSELPKRDTIRLAEFIPDEAGQYSRKELAEIIEARLRDIFELLQKELKKVDRAQLLPAGIVLVGGSVLMPGIVELTKRELKLPTEIGCPEEFLNSIDDKVAPAFVPVLGLAKWAGTRVAESRSILGGHRSSGGEGTFIRWLRSLLP</sequence>
<evidence type="ECO:0000313" key="9">
    <source>
        <dbReference type="Proteomes" id="UP000595618"/>
    </source>
</evidence>
<keyword evidence="1 5" id="KW-1003">Cell membrane</keyword>
<dbReference type="Gene3D" id="3.30.420.40">
    <property type="match status" value="2"/>
</dbReference>
<keyword evidence="4 5" id="KW-0131">Cell cycle</keyword>
<dbReference type="InterPro" id="IPR043129">
    <property type="entry name" value="ATPase_NBD"/>
</dbReference>
<dbReference type="SMART" id="SM00842">
    <property type="entry name" value="FtsA"/>
    <property type="match status" value="1"/>
</dbReference>
<comment type="similarity">
    <text evidence="5 6">Belongs to the FtsA/MreB family.</text>
</comment>
<evidence type="ECO:0000313" key="8">
    <source>
        <dbReference type="EMBL" id="QQG45001.1"/>
    </source>
</evidence>
<evidence type="ECO:0000256" key="3">
    <source>
        <dbReference type="ARBA" id="ARBA00023136"/>
    </source>
</evidence>
<gene>
    <name evidence="5 8" type="primary">ftsA</name>
    <name evidence="8" type="ORF">HYW89_03275</name>
</gene>
<feature type="domain" description="SHS2" evidence="7">
    <location>
        <begin position="6"/>
        <end position="196"/>
    </location>
</feature>
<dbReference type="GO" id="GO:0032153">
    <property type="term" value="C:cell division site"/>
    <property type="evidence" value="ECO:0007669"/>
    <property type="project" value="UniProtKB-UniRule"/>
</dbReference>
<dbReference type="NCBIfam" id="TIGR01174">
    <property type="entry name" value="ftsA"/>
    <property type="match status" value="1"/>
</dbReference>
<dbReference type="PIRSF" id="PIRSF003101">
    <property type="entry name" value="FtsA"/>
    <property type="match status" value="1"/>
</dbReference>
<comment type="subcellular location">
    <subcellularLocation>
        <location evidence="5">Cell membrane</location>
        <topology evidence="5">Peripheral membrane protein</topology>
        <orientation evidence="5">Cytoplasmic side</orientation>
    </subcellularLocation>
    <text evidence="5">Localizes to the Z ring in an FtsZ-dependent manner. Targeted to the membrane through a conserved C-terminal amphipathic helix.</text>
</comment>
<dbReference type="InterPro" id="IPR020823">
    <property type="entry name" value="Cell_div_FtsA"/>
</dbReference>
<evidence type="ECO:0000256" key="6">
    <source>
        <dbReference type="PIRNR" id="PIRNR003101"/>
    </source>
</evidence>
<dbReference type="PANTHER" id="PTHR32432">
    <property type="entry name" value="CELL DIVISION PROTEIN FTSA-RELATED"/>
    <property type="match status" value="1"/>
</dbReference>
<dbReference type="InterPro" id="IPR003494">
    <property type="entry name" value="SHS2_FtsA"/>
</dbReference>
<comment type="subunit">
    <text evidence="5">Self-interacts. Interacts with FtsZ.</text>
</comment>
<dbReference type="GO" id="GO:0009898">
    <property type="term" value="C:cytoplasmic side of plasma membrane"/>
    <property type="evidence" value="ECO:0007669"/>
    <property type="project" value="UniProtKB-UniRule"/>
</dbReference>
<dbReference type="SUPFAM" id="SSF53067">
    <property type="entry name" value="Actin-like ATPase domain"/>
    <property type="match status" value="2"/>
</dbReference>
<comment type="function">
    <text evidence="5 6">Cell division protein that is involved in the assembly of the Z ring. May serve as a membrane anchor for the Z ring.</text>
</comment>
<dbReference type="HAMAP" id="MF_02033">
    <property type="entry name" value="FtsA"/>
    <property type="match status" value="1"/>
</dbReference>
<name>A0A7T5UQB2_9BACT</name>
<dbReference type="GO" id="GO:0043093">
    <property type="term" value="P:FtsZ-dependent cytokinesis"/>
    <property type="evidence" value="ECO:0007669"/>
    <property type="project" value="UniProtKB-UniRule"/>
</dbReference>
<evidence type="ECO:0000259" key="7">
    <source>
        <dbReference type="SMART" id="SM00842"/>
    </source>
</evidence>
<protein>
    <recommendedName>
        <fullName evidence="5 6">Cell division protein FtsA</fullName>
    </recommendedName>
</protein>
<accession>A0A7T5UQB2</accession>
<dbReference type="Pfam" id="PF02491">
    <property type="entry name" value="SHS2_FTSA"/>
    <property type="match status" value="1"/>
</dbReference>
<reference evidence="8 9" key="1">
    <citation type="submission" date="2020-07" db="EMBL/GenBank/DDBJ databases">
        <title>Huge and variable diversity of episymbiotic CPR bacteria and DPANN archaea in groundwater ecosystems.</title>
        <authorList>
            <person name="He C.Y."/>
            <person name="Keren R."/>
            <person name="Whittaker M."/>
            <person name="Farag I.F."/>
            <person name="Doudna J."/>
            <person name="Cate J.H.D."/>
            <person name="Banfield J.F."/>
        </authorList>
    </citation>
    <scope>NUCLEOTIDE SEQUENCE [LARGE SCALE GENOMIC DNA]</scope>
    <source>
        <strain evidence="8">NC_groundwater_541_Ag_S-0.1um_46_50</strain>
    </source>
</reference>
<dbReference type="EMBL" id="CP066690">
    <property type="protein sequence ID" value="QQG45001.1"/>
    <property type="molecule type" value="Genomic_DNA"/>
</dbReference>
<dbReference type="PANTHER" id="PTHR32432:SF4">
    <property type="entry name" value="CELL DIVISION PROTEIN FTSA"/>
    <property type="match status" value="1"/>
</dbReference>
<evidence type="ECO:0000256" key="5">
    <source>
        <dbReference type="HAMAP-Rule" id="MF_02033"/>
    </source>
</evidence>
<evidence type="ECO:0000256" key="4">
    <source>
        <dbReference type="ARBA" id="ARBA00023306"/>
    </source>
</evidence>
<dbReference type="InterPro" id="IPR050696">
    <property type="entry name" value="FtsA/MreB"/>
</dbReference>